<accession>A0A7K1SY74</accession>
<evidence type="ECO:0000313" key="2">
    <source>
        <dbReference type="Proteomes" id="UP000462014"/>
    </source>
</evidence>
<organism evidence="1 2">
    <name type="scientific">Mucilaginibacter arboris</name>
    <dbReference type="NCBI Taxonomy" id="2682090"/>
    <lineage>
        <taxon>Bacteria</taxon>
        <taxon>Pseudomonadati</taxon>
        <taxon>Bacteroidota</taxon>
        <taxon>Sphingobacteriia</taxon>
        <taxon>Sphingobacteriales</taxon>
        <taxon>Sphingobacteriaceae</taxon>
        <taxon>Mucilaginibacter</taxon>
    </lineage>
</organism>
<name>A0A7K1SY74_9SPHI</name>
<proteinExistence type="predicted"/>
<dbReference type="EMBL" id="WPIK01000010">
    <property type="protein sequence ID" value="MVN22274.1"/>
    <property type="molecule type" value="Genomic_DNA"/>
</dbReference>
<comment type="caution">
    <text evidence="1">The sequence shown here is derived from an EMBL/GenBank/DDBJ whole genome shotgun (WGS) entry which is preliminary data.</text>
</comment>
<gene>
    <name evidence="1" type="ORF">GO621_12095</name>
</gene>
<sequence>MNEVFLEIVPARFTAADFEKHQLPMPVSNTNDVFKMIFFTEADYCKYLKELETTNTIFLSQYWIVKTQDLIDKNRFIIAVLTTLTIAKSKKYSCLN</sequence>
<reference evidence="1 2" key="1">
    <citation type="submission" date="2019-12" db="EMBL/GenBank/DDBJ databases">
        <title>Mucilaginibacter sp. HMF7410 genome sequencing and assembly.</title>
        <authorList>
            <person name="Kang H."/>
            <person name="Cha I."/>
            <person name="Kim H."/>
            <person name="Joh K."/>
        </authorList>
    </citation>
    <scope>NUCLEOTIDE SEQUENCE [LARGE SCALE GENOMIC DNA]</scope>
    <source>
        <strain evidence="1 2">HMF7410</strain>
    </source>
</reference>
<dbReference type="Proteomes" id="UP000462014">
    <property type="component" value="Unassembled WGS sequence"/>
</dbReference>
<dbReference type="AlphaFoldDB" id="A0A7K1SY74"/>
<evidence type="ECO:0000313" key="1">
    <source>
        <dbReference type="EMBL" id="MVN22274.1"/>
    </source>
</evidence>
<dbReference type="RefSeq" id="WP_157567373.1">
    <property type="nucleotide sequence ID" value="NZ_WPIK01000010.1"/>
</dbReference>
<protein>
    <submittedName>
        <fullName evidence="1">Uncharacterized protein</fullName>
    </submittedName>
</protein>
<keyword evidence="2" id="KW-1185">Reference proteome</keyword>